<evidence type="ECO:0000313" key="3">
    <source>
        <dbReference type="Proteomes" id="UP000234935"/>
    </source>
</evidence>
<gene>
    <name evidence="2" type="ORF">CGZ88_0894</name>
</gene>
<name>A0A2N5IZK1_9BIFI</name>
<feature type="compositionally biased region" description="Low complexity" evidence="1">
    <location>
        <begin position="211"/>
        <end position="235"/>
    </location>
</feature>
<evidence type="ECO:0000313" key="2">
    <source>
        <dbReference type="EMBL" id="PLS27367.1"/>
    </source>
</evidence>
<keyword evidence="3" id="KW-1185">Reference proteome</keyword>
<organism evidence="2 3">
    <name type="scientific">Bifidobacterium anseris</name>
    <dbReference type="NCBI Taxonomy" id="2020963"/>
    <lineage>
        <taxon>Bacteria</taxon>
        <taxon>Bacillati</taxon>
        <taxon>Actinomycetota</taxon>
        <taxon>Actinomycetes</taxon>
        <taxon>Bifidobacteriales</taxon>
        <taxon>Bifidobacteriaceae</taxon>
        <taxon>Bifidobacterium</taxon>
    </lineage>
</organism>
<proteinExistence type="predicted"/>
<dbReference type="RefSeq" id="WP_207761154.1">
    <property type="nucleotide sequence ID" value="NZ_NMYC01000003.1"/>
</dbReference>
<reference evidence="2 3" key="1">
    <citation type="submission" date="2017-07" db="EMBL/GenBank/DDBJ databases">
        <title>Bifidobacterium novel species.</title>
        <authorList>
            <person name="Lugli G.A."/>
            <person name="Milani C."/>
            <person name="Duranti S."/>
            <person name="Mangifesta M."/>
        </authorList>
    </citation>
    <scope>NUCLEOTIDE SEQUENCE [LARGE SCALE GENOMIC DNA]</scope>
    <source>
        <strain evidence="3">Goo31D</strain>
    </source>
</reference>
<dbReference type="AlphaFoldDB" id="A0A2N5IZK1"/>
<dbReference type="EMBL" id="NMYC01000003">
    <property type="protein sequence ID" value="PLS27367.1"/>
    <property type="molecule type" value="Genomic_DNA"/>
</dbReference>
<protein>
    <submittedName>
        <fullName evidence="2">Uncharacterized protein</fullName>
    </submittedName>
</protein>
<comment type="caution">
    <text evidence="2">The sequence shown here is derived from an EMBL/GenBank/DDBJ whole genome shotgun (WGS) entry which is preliminary data.</text>
</comment>
<accession>A0A2N5IZK1</accession>
<feature type="compositionally biased region" description="Gly residues" evidence="1">
    <location>
        <begin position="114"/>
        <end position="153"/>
    </location>
</feature>
<feature type="compositionally biased region" description="Low complexity" evidence="1">
    <location>
        <begin position="177"/>
        <end position="190"/>
    </location>
</feature>
<evidence type="ECO:0000256" key="1">
    <source>
        <dbReference type="SAM" id="MobiDB-lite"/>
    </source>
</evidence>
<feature type="region of interest" description="Disordered" evidence="1">
    <location>
        <begin position="112"/>
        <end position="258"/>
    </location>
</feature>
<dbReference type="Proteomes" id="UP000234935">
    <property type="component" value="Unassembled WGS sequence"/>
</dbReference>
<sequence length="425" mass="43194">MSDEIKMDCGDLKGLQAQYGSASREFMATMGAFNQNEDPSFGLVLQMFRPMYTSAKECTSGYLSNIGQVLSYLQGAIDGAQQDFTNTEKDIIDYLKSIQEQLEQIDEKLDRLEQGGGGTGSGGGTGGGGTIGGSAGGTGGGGYAGAGSTGGGSWQDAHDDDRYEGSVAQGGGDVEADASGSGSTAGSGDASADDGRTAGSVDPDAGTIMPDGGAAAAGDGNGRAPGADGSSGADANGKPDAGATAVDGRPGNPYDGVNTIGLDVSGDAQDEYSLNLTDGNTHAVMEADGSIRLSKTDEDATNIPLPDGMQPKNASTFTLDANNDGTNDLAMTPDMAADARISVYEDGDDQFAAVDFDNDGDYDAVMRVGESAAARAKAQQDATAAAWEQIASSDPLGRSPEELQALFLERDITRMPEREGINIAV</sequence>